<comment type="similarity">
    <text evidence="6">Belongs to the RbsD / FucU family. RbsD subfamily.</text>
</comment>
<evidence type="ECO:0000256" key="5">
    <source>
        <dbReference type="ARBA" id="ARBA00023277"/>
    </source>
</evidence>
<evidence type="ECO:0000256" key="4">
    <source>
        <dbReference type="ARBA" id="ARBA00023235"/>
    </source>
</evidence>
<dbReference type="HAMAP" id="MF_01661">
    <property type="entry name" value="D_rib_pyranase"/>
    <property type="match status" value="1"/>
</dbReference>
<keyword evidence="3 6" id="KW-0963">Cytoplasm</keyword>
<organism evidence="7 8">
    <name type="scientific">Vallitalea guaymasensis</name>
    <dbReference type="NCBI Taxonomy" id="1185412"/>
    <lineage>
        <taxon>Bacteria</taxon>
        <taxon>Bacillati</taxon>
        <taxon>Bacillota</taxon>
        <taxon>Clostridia</taxon>
        <taxon>Lachnospirales</taxon>
        <taxon>Vallitaleaceae</taxon>
        <taxon>Vallitalea</taxon>
    </lineage>
</organism>
<dbReference type="NCBIfam" id="NF008761">
    <property type="entry name" value="PRK11797.1"/>
    <property type="match status" value="1"/>
</dbReference>
<evidence type="ECO:0000313" key="8">
    <source>
        <dbReference type="Proteomes" id="UP000677305"/>
    </source>
</evidence>
<proteinExistence type="inferred from homology"/>
<dbReference type="GO" id="GO:0019303">
    <property type="term" value="P:D-ribose catabolic process"/>
    <property type="evidence" value="ECO:0007669"/>
    <property type="project" value="UniProtKB-UniRule"/>
</dbReference>
<comment type="subcellular location">
    <subcellularLocation>
        <location evidence="6">Cytoplasm</location>
    </subcellularLocation>
</comment>
<dbReference type="GO" id="GO:0016872">
    <property type="term" value="F:intramolecular lyase activity"/>
    <property type="evidence" value="ECO:0007669"/>
    <property type="project" value="UniProtKB-UniRule"/>
</dbReference>
<evidence type="ECO:0000256" key="1">
    <source>
        <dbReference type="ARBA" id="ARBA00000223"/>
    </source>
</evidence>
<comment type="caution">
    <text evidence="6">Lacks conserved residue(s) required for the propagation of feature annotation.</text>
</comment>
<dbReference type="EMBL" id="CP058561">
    <property type="protein sequence ID" value="QUH28732.1"/>
    <property type="molecule type" value="Genomic_DNA"/>
</dbReference>
<dbReference type="SUPFAM" id="SSF102546">
    <property type="entry name" value="RbsD-like"/>
    <property type="match status" value="1"/>
</dbReference>
<evidence type="ECO:0000256" key="6">
    <source>
        <dbReference type="HAMAP-Rule" id="MF_01661"/>
    </source>
</evidence>
<dbReference type="GO" id="GO:0062193">
    <property type="term" value="F:D-ribose pyranase activity"/>
    <property type="evidence" value="ECO:0007669"/>
    <property type="project" value="UniProtKB-EC"/>
</dbReference>
<comment type="catalytic activity">
    <reaction evidence="1 6">
        <text>beta-D-ribopyranose = beta-D-ribofuranose</text>
        <dbReference type="Rhea" id="RHEA:25432"/>
        <dbReference type="ChEBI" id="CHEBI:27476"/>
        <dbReference type="ChEBI" id="CHEBI:47002"/>
        <dbReference type="EC" id="5.4.99.62"/>
    </reaction>
</comment>
<comment type="pathway">
    <text evidence="6">Carbohydrate metabolism; D-ribose degradation; D-ribose 5-phosphate from beta-D-ribopyranose: step 1/2.</text>
</comment>
<dbReference type="GO" id="GO:0005829">
    <property type="term" value="C:cytosol"/>
    <property type="evidence" value="ECO:0007669"/>
    <property type="project" value="TreeGrafter"/>
</dbReference>
<dbReference type="InterPro" id="IPR023064">
    <property type="entry name" value="D-ribose_pyranase"/>
</dbReference>
<dbReference type="Proteomes" id="UP000677305">
    <property type="component" value="Chromosome"/>
</dbReference>
<dbReference type="KEGG" id="vgu:HYG85_07335"/>
<protein>
    <recommendedName>
        <fullName evidence="2 6">D-ribose pyranase</fullName>
        <ecNumber evidence="2 6">5.4.99.62</ecNumber>
    </recommendedName>
</protein>
<comment type="subunit">
    <text evidence="6">Homodecamer.</text>
</comment>
<dbReference type="UniPathway" id="UPA00916">
    <property type="reaction ID" value="UER00888"/>
</dbReference>
<dbReference type="InterPro" id="IPR007721">
    <property type="entry name" value="RbsD_FucU"/>
</dbReference>
<name>A0A8J8SBJ1_9FIRM</name>
<dbReference type="RefSeq" id="WP_212692943.1">
    <property type="nucleotide sequence ID" value="NZ_CP058561.1"/>
</dbReference>
<dbReference type="PANTHER" id="PTHR37831:SF1">
    <property type="entry name" value="D-RIBOSE PYRANASE"/>
    <property type="match status" value="1"/>
</dbReference>
<feature type="binding site" evidence="6">
    <location>
        <position position="99"/>
    </location>
    <ligand>
        <name>substrate</name>
    </ligand>
</feature>
<dbReference type="EC" id="5.4.99.62" evidence="2 6"/>
<comment type="function">
    <text evidence="6">Catalyzes the interconversion of beta-pyran and beta-furan forms of D-ribose.</text>
</comment>
<dbReference type="Gene3D" id="3.40.1650.10">
    <property type="entry name" value="RbsD-like domain"/>
    <property type="match status" value="1"/>
</dbReference>
<feature type="binding site" evidence="6">
    <location>
        <position position="28"/>
    </location>
    <ligand>
        <name>substrate</name>
    </ligand>
</feature>
<feature type="active site" description="Proton donor" evidence="6">
    <location>
        <position position="20"/>
    </location>
</feature>
<dbReference type="Pfam" id="PF05025">
    <property type="entry name" value="RbsD_FucU"/>
    <property type="match status" value="1"/>
</dbReference>
<keyword evidence="8" id="KW-1185">Reference proteome</keyword>
<dbReference type="AlphaFoldDB" id="A0A8J8SBJ1"/>
<keyword evidence="5 6" id="KW-0119">Carbohydrate metabolism</keyword>
<sequence>MLKGGILNPQMANLLAELGHKDTIVVSDAGLPMPLEVERVDLAWKPNEPRYLDVLKEVLKSLVVEKIILAEELKTVSPDMHKEIIDLFPEDMEIEYVPHVMFKEKTKQARGIIRTGEFTPYPSIILVSGCAY</sequence>
<dbReference type="PANTHER" id="PTHR37831">
    <property type="entry name" value="D-RIBOSE PYRANASE"/>
    <property type="match status" value="1"/>
</dbReference>
<dbReference type="GO" id="GO:0048029">
    <property type="term" value="F:monosaccharide binding"/>
    <property type="evidence" value="ECO:0007669"/>
    <property type="project" value="InterPro"/>
</dbReference>
<evidence type="ECO:0000313" key="7">
    <source>
        <dbReference type="EMBL" id="QUH28732.1"/>
    </source>
</evidence>
<gene>
    <name evidence="6 7" type="primary">rbsD</name>
    <name evidence="7" type="ORF">HYG85_07335</name>
</gene>
<keyword evidence="4 6" id="KW-0413">Isomerase</keyword>
<evidence type="ECO:0000256" key="2">
    <source>
        <dbReference type="ARBA" id="ARBA00012862"/>
    </source>
</evidence>
<dbReference type="InterPro" id="IPR023750">
    <property type="entry name" value="RbsD-like_sf"/>
</dbReference>
<evidence type="ECO:0000256" key="3">
    <source>
        <dbReference type="ARBA" id="ARBA00022490"/>
    </source>
</evidence>
<reference evidence="7 8" key="1">
    <citation type="submission" date="2020-07" db="EMBL/GenBank/DDBJ databases">
        <title>Vallitalea guaymasensis genome.</title>
        <authorList>
            <person name="Postec A."/>
        </authorList>
    </citation>
    <scope>NUCLEOTIDE SEQUENCE [LARGE SCALE GENOMIC DNA]</scope>
    <source>
        <strain evidence="7 8">Ra1766G1</strain>
    </source>
</reference>
<accession>A0A8J8SBJ1</accession>